<dbReference type="OrthoDB" id="4324715at2"/>
<dbReference type="PANTHER" id="PTHR43333">
    <property type="entry name" value="2-HACID_DH_C DOMAIN-CONTAINING PROTEIN"/>
    <property type="match status" value="1"/>
</dbReference>
<evidence type="ECO:0000313" key="5">
    <source>
        <dbReference type="Proteomes" id="UP000190037"/>
    </source>
</evidence>
<dbReference type="GO" id="GO:0051287">
    <property type="term" value="F:NAD binding"/>
    <property type="evidence" value="ECO:0007669"/>
    <property type="project" value="InterPro"/>
</dbReference>
<dbReference type="Gene3D" id="3.40.50.720">
    <property type="entry name" value="NAD(P)-binding Rossmann-like Domain"/>
    <property type="match status" value="2"/>
</dbReference>
<dbReference type="STRING" id="159449.B4N89_33000"/>
<dbReference type="RefSeq" id="WP_078980136.1">
    <property type="nucleotide sequence ID" value="NZ_MWQN01000002.1"/>
</dbReference>
<dbReference type="AlphaFoldDB" id="A0A1T3NQ27"/>
<protein>
    <recommendedName>
        <fullName evidence="3">D-isomer specific 2-hydroxyacid dehydrogenase NAD-binding domain-containing protein</fullName>
    </recommendedName>
</protein>
<dbReference type="Pfam" id="PF02826">
    <property type="entry name" value="2-Hacid_dh_C"/>
    <property type="match status" value="1"/>
</dbReference>
<dbReference type="InterPro" id="IPR006140">
    <property type="entry name" value="D-isomer_DH_NAD-bd"/>
</dbReference>
<reference evidence="4 5" key="1">
    <citation type="submission" date="2017-03" db="EMBL/GenBank/DDBJ databases">
        <title>Draft genome sequence of Streptomyces scabrisporus NF3, endophyte isolated from Amphipterygium adstringens.</title>
        <authorList>
            <person name="Vazquez M."/>
            <person name="Ceapa C.D."/>
            <person name="Rodriguez Luna D."/>
            <person name="Sanchez Esquivel S."/>
        </authorList>
    </citation>
    <scope>NUCLEOTIDE SEQUENCE [LARGE SCALE GENOMIC DNA]</scope>
    <source>
        <strain evidence="4 5">NF3</strain>
    </source>
</reference>
<dbReference type="SUPFAM" id="SSF52283">
    <property type="entry name" value="Formate/glycerate dehydrogenase catalytic domain-like"/>
    <property type="match status" value="1"/>
</dbReference>
<dbReference type="GO" id="GO:0016491">
    <property type="term" value="F:oxidoreductase activity"/>
    <property type="evidence" value="ECO:0007669"/>
    <property type="project" value="UniProtKB-KW"/>
</dbReference>
<dbReference type="CDD" id="cd05300">
    <property type="entry name" value="2-Hacid_dh_1"/>
    <property type="match status" value="1"/>
</dbReference>
<name>A0A1T3NQ27_9ACTN</name>
<accession>A0A1T3NQ27</accession>
<evidence type="ECO:0000259" key="3">
    <source>
        <dbReference type="Pfam" id="PF02826"/>
    </source>
</evidence>
<dbReference type="PANTHER" id="PTHR43333:SF1">
    <property type="entry name" value="D-ISOMER SPECIFIC 2-HYDROXYACID DEHYDROGENASE NAD-BINDING DOMAIN-CONTAINING PROTEIN"/>
    <property type="match status" value="1"/>
</dbReference>
<gene>
    <name evidence="4" type="ORF">B4N89_33000</name>
</gene>
<organism evidence="4 5">
    <name type="scientific">Embleya scabrispora</name>
    <dbReference type="NCBI Taxonomy" id="159449"/>
    <lineage>
        <taxon>Bacteria</taxon>
        <taxon>Bacillati</taxon>
        <taxon>Actinomycetota</taxon>
        <taxon>Actinomycetes</taxon>
        <taxon>Kitasatosporales</taxon>
        <taxon>Streptomycetaceae</taxon>
        <taxon>Embleya</taxon>
    </lineage>
</organism>
<evidence type="ECO:0000256" key="2">
    <source>
        <dbReference type="ARBA" id="ARBA00023027"/>
    </source>
</evidence>
<dbReference type="SUPFAM" id="SSF51735">
    <property type="entry name" value="NAD(P)-binding Rossmann-fold domains"/>
    <property type="match status" value="1"/>
</dbReference>
<evidence type="ECO:0000313" key="4">
    <source>
        <dbReference type="EMBL" id="OPC78936.1"/>
    </source>
</evidence>
<proteinExistence type="predicted"/>
<sequence>MAGLNPAAPIVVGIMYPPAWDIRPAQALAADLDAVRALDPRIEIVDCRYLEPEELRTARGRPGATGRPELRSLAPELTAEQRAVLARVEIALVTDLPFDVAALAPNLRWVQSCAAGNGQLLSAGLPTERIRLTSAAGVNGAPIAEFVLARLLAFVKRHRDLDAAQRARRWQPAFGGLVQGRTLGLIGVGGIGTQIARRAQAFGMRVHATRRRVELPAEHVDRLYHPDDLHEMLAGCDAVVSAAPETADTVGTMNAGAFAAMREGAFYCNVGRGSFVVEPDLIAALRGGRLGGAALDVVATEPLPADDPLWTAPNLYLSAHCSSAALEHFTEVFRLFRDNLGRYLAGEELRNTIDPAAGC</sequence>
<dbReference type="EMBL" id="MWQN01000002">
    <property type="protein sequence ID" value="OPC78936.1"/>
    <property type="molecule type" value="Genomic_DNA"/>
</dbReference>
<keyword evidence="2" id="KW-0520">NAD</keyword>
<keyword evidence="5" id="KW-1185">Reference proteome</keyword>
<dbReference type="Proteomes" id="UP000190037">
    <property type="component" value="Unassembled WGS sequence"/>
</dbReference>
<evidence type="ECO:0000256" key="1">
    <source>
        <dbReference type="ARBA" id="ARBA00023002"/>
    </source>
</evidence>
<dbReference type="InterPro" id="IPR036291">
    <property type="entry name" value="NAD(P)-bd_dom_sf"/>
</dbReference>
<feature type="domain" description="D-isomer specific 2-hydroxyacid dehydrogenase NAD-binding" evidence="3">
    <location>
        <begin position="149"/>
        <end position="322"/>
    </location>
</feature>
<comment type="caution">
    <text evidence="4">The sequence shown here is derived from an EMBL/GenBank/DDBJ whole genome shotgun (WGS) entry which is preliminary data.</text>
</comment>
<keyword evidence="1" id="KW-0560">Oxidoreductase</keyword>